<keyword evidence="2" id="KW-0479">Metal-binding</keyword>
<keyword evidence="5" id="KW-0119">Carbohydrate metabolism</keyword>
<keyword evidence="3" id="KW-0378">Hydrolase</keyword>
<dbReference type="Gene3D" id="3.20.20.370">
    <property type="entry name" value="Glycoside hydrolase/deacetylase"/>
    <property type="match status" value="1"/>
</dbReference>
<dbReference type="SUPFAM" id="SSF88713">
    <property type="entry name" value="Glycoside hydrolase/deacetylase"/>
    <property type="match status" value="1"/>
</dbReference>
<dbReference type="CDD" id="cd10804">
    <property type="entry name" value="YdjC_HpnK_like"/>
    <property type="match status" value="1"/>
</dbReference>
<evidence type="ECO:0000256" key="2">
    <source>
        <dbReference type="ARBA" id="ARBA00022723"/>
    </source>
</evidence>
<organism evidence="6 7">
    <name type="scientific">Chloracidobacterium validum</name>
    <dbReference type="NCBI Taxonomy" id="2821543"/>
    <lineage>
        <taxon>Bacteria</taxon>
        <taxon>Pseudomonadati</taxon>
        <taxon>Acidobacteriota</taxon>
        <taxon>Terriglobia</taxon>
        <taxon>Terriglobales</taxon>
        <taxon>Acidobacteriaceae</taxon>
        <taxon>Chloracidobacterium</taxon>
    </lineage>
</organism>
<proteinExistence type="predicted"/>
<dbReference type="PANTHER" id="PTHR31609">
    <property type="entry name" value="YDJC DEACETYLASE FAMILY MEMBER"/>
    <property type="match status" value="1"/>
</dbReference>
<reference evidence="6 7" key="1">
    <citation type="submission" date="2021-03" db="EMBL/GenBank/DDBJ databases">
        <title>Genomic and phenotypic characterization of Chloracidobacterium isolates provides evidence for multiple species.</title>
        <authorList>
            <person name="Saini M.K."/>
            <person name="Costas A.M.G."/>
            <person name="Tank M."/>
            <person name="Bryant D.A."/>
        </authorList>
    </citation>
    <scope>NUCLEOTIDE SEQUENCE [LARGE SCALE GENOMIC DNA]</scope>
    <source>
        <strain evidence="6 7">BV2-C</strain>
    </source>
</reference>
<dbReference type="Pfam" id="PF04794">
    <property type="entry name" value="YdjC"/>
    <property type="match status" value="1"/>
</dbReference>
<dbReference type="PANTHER" id="PTHR31609:SF1">
    <property type="entry name" value="CARBOHYDRATE DEACETYLASE"/>
    <property type="match status" value="1"/>
</dbReference>
<keyword evidence="7" id="KW-1185">Reference proteome</keyword>
<evidence type="ECO:0000256" key="4">
    <source>
        <dbReference type="ARBA" id="ARBA00022842"/>
    </source>
</evidence>
<name>A0ABX8BCM0_9BACT</name>
<evidence type="ECO:0000313" key="7">
    <source>
        <dbReference type="Proteomes" id="UP000676506"/>
    </source>
</evidence>
<dbReference type="InterPro" id="IPR006879">
    <property type="entry name" value="YdjC-like"/>
</dbReference>
<dbReference type="NCBIfam" id="TIGR03473">
    <property type="entry name" value="HpnK"/>
    <property type="match status" value="1"/>
</dbReference>
<comment type="cofactor">
    <cofactor evidence="1">
        <name>Mg(2+)</name>
        <dbReference type="ChEBI" id="CHEBI:18420"/>
    </cofactor>
</comment>
<dbReference type="RefSeq" id="WP_211430548.1">
    <property type="nucleotide sequence ID" value="NZ_CP072649.1"/>
</dbReference>
<accession>A0ABX8BCM0</accession>
<dbReference type="InterPro" id="IPR011330">
    <property type="entry name" value="Glyco_hydro/deAcase_b/a-brl"/>
</dbReference>
<evidence type="ECO:0000256" key="3">
    <source>
        <dbReference type="ARBA" id="ARBA00022801"/>
    </source>
</evidence>
<evidence type="ECO:0000256" key="1">
    <source>
        <dbReference type="ARBA" id="ARBA00001946"/>
    </source>
</evidence>
<evidence type="ECO:0000313" key="6">
    <source>
        <dbReference type="EMBL" id="QUW04659.1"/>
    </source>
</evidence>
<protein>
    <submittedName>
        <fullName evidence="6">Hopanoid biosynthesis-associated protein HpnK</fullName>
    </submittedName>
</protein>
<dbReference type="Proteomes" id="UP000676506">
    <property type="component" value="Chromosome 2"/>
</dbReference>
<sequence>MSAPVVIINADDFGASTTVNQAVVRAYDEGVLTSCSLMVGGDAFQEAVMLARARPRLAVGLHLTLVCGKSVLPADDLSHLVDSQRRFSSNPVAAGLRYFFDPQCRAELQREIRAQFERFFETGLPCSHVDGHLHFHLHPVVFPMLVACAVEFGVRFVRLPRERLWRNLTIRWQGWPTKTVYRLIFGWLSRGAARRLAHHGLRSADEIHGLYETGRFTEDYWLALLDRLSDVTHEIYCHPEAPSPTLPTYNAHGSKELAALLSPAVKARLQQTNVRLATYADLP</sequence>
<dbReference type="InterPro" id="IPR017836">
    <property type="entry name" value="Hopanoid_biosynth-assoc_HpnK"/>
</dbReference>
<gene>
    <name evidence="6" type="primary">hpnK</name>
    <name evidence="6" type="ORF">J8C06_12865</name>
</gene>
<keyword evidence="4" id="KW-0460">Magnesium</keyword>
<dbReference type="EMBL" id="CP072649">
    <property type="protein sequence ID" value="QUW04659.1"/>
    <property type="molecule type" value="Genomic_DNA"/>
</dbReference>
<evidence type="ECO:0000256" key="5">
    <source>
        <dbReference type="ARBA" id="ARBA00023277"/>
    </source>
</evidence>